<dbReference type="AlphaFoldDB" id="A0A7K1T1F9"/>
<keyword evidence="2" id="KW-1185">Reference proteome</keyword>
<name>A0A7K1T1F9_9SPHI</name>
<gene>
    <name evidence="1" type="ORF">GO621_17840</name>
</gene>
<reference evidence="1 2" key="1">
    <citation type="submission" date="2019-12" db="EMBL/GenBank/DDBJ databases">
        <title>Mucilaginibacter sp. HMF7410 genome sequencing and assembly.</title>
        <authorList>
            <person name="Kang H."/>
            <person name="Cha I."/>
            <person name="Kim H."/>
            <person name="Joh K."/>
        </authorList>
    </citation>
    <scope>NUCLEOTIDE SEQUENCE [LARGE SCALE GENOMIC DNA]</scope>
    <source>
        <strain evidence="1 2">HMF7410</strain>
    </source>
</reference>
<dbReference type="EMBL" id="WPIK01000024">
    <property type="protein sequence ID" value="MVN23389.1"/>
    <property type="molecule type" value="Genomic_DNA"/>
</dbReference>
<comment type="caution">
    <text evidence="1">The sequence shown here is derived from an EMBL/GenBank/DDBJ whole genome shotgun (WGS) entry which is preliminary data.</text>
</comment>
<dbReference type="CDD" id="cd06268">
    <property type="entry name" value="PBP1_ABC_transporter_LIVBP-like"/>
    <property type="match status" value="1"/>
</dbReference>
<dbReference type="Gene3D" id="3.40.50.2300">
    <property type="match status" value="2"/>
</dbReference>
<evidence type="ECO:0000313" key="2">
    <source>
        <dbReference type="Proteomes" id="UP000462014"/>
    </source>
</evidence>
<evidence type="ECO:0000313" key="1">
    <source>
        <dbReference type="EMBL" id="MVN23389.1"/>
    </source>
</evidence>
<sequence length="436" mass="48823">MLKELTVLCTTSVLNPRQPLSGSKWLMLLLPAIFLAACSPKIRPVVVQQPATKTQEEVTKEKEAAEKAAAAKAAAEVPVVKPKRIPSIALLLPFALDPADPKTVTKNQVKTNIAVDFYEGFKLALDSLTSSGQSFKLTVLDTRDEESQAQRLAADPAVRNSDLVVGPIFPAGVQAFSARISNLHKPVVSPLSATSPAGYHNESLITLTPPLEFHAWRVAQYIQENIRPKVVYILRSGFSEENKYILPFKRSIDSLSHKRIRIVDVTISKGNFSALLPSLSKTSENVFVMPATDRSFLRVMFQALDKLADTYPIQLFGHPNWNKATFLRQEVLEKMHTCITSAYQVNYKSAETSNFIKSFRRTYHTEPGEYAIKGFDTGLYFGKLVADPAADFNHLQNMPFDALHNHFEFVKKKGYGWINTYVELLQYEDYTLKPVK</sequence>
<proteinExistence type="predicted"/>
<dbReference type="SUPFAM" id="SSF53822">
    <property type="entry name" value="Periplasmic binding protein-like I"/>
    <property type="match status" value="1"/>
</dbReference>
<organism evidence="1 2">
    <name type="scientific">Mucilaginibacter arboris</name>
    <dbReference type="NCBI Taxonomy" id="2682090"/>
    <lineage>
        <taxon>Bacteria</taxon>
        <taxon>Pseudomonadati</taxon>
        <taxon>Bacteroidota</taxon>
        <taxon>Sphingobacteriia</taxon>
        <taxon>Sphingobacteriales</taxon>
        <taxon>Sphingobacteriaceae</taxon>
        <taxon>Mucilaginibacter</taxon>
    </lineage>
</organism>
<dbReference type="Proteomes" id="UP000462014">
    <property type="component" value="Unassembled WGS sequence"/>
</dbReference>
<dbReference type="InterPro" id="IPR028082">
    <property type="entry name" value="Peripla_BP_I"/>
</dbReference>
<protein>
    <submittedName>
        <fullName evidence="1">ABC transporter substrate-binding protein</fullName>
    </submittedName>
</protein>
<accession>A0A7K1T1F9</accession>